<dbReference type="SUPFAM" id="SSF54211">
    <property type="entry name" value="Ribosomal protein S5 domain 2-like"/>
    <property type="match status" value="1"/>
</dbReference>
<dbReference type="InterPro" id="IPR000100">
    <property type="entry name" value="RNase_P"/>
</dbReference>
<dbReference type="PANTHER" id="PTHR33992">
    <property type="entry name" value="RIBONUCLEASE P PROTEIN COMPONENT"/>
    <property type="match status" value="1"/>
</dbReference>
<feature type="compositionally biased region" description="Polar residues" evidence="7">
    <location>
        <begin position="119"/>
        <end position="131"/>
    </location>
</feature>
<comment type="function">
    <text evidence="1">RNaseP catalyzes the removal of the 5'-leader sequence from pre-tRNA to produce the mature 5'-terminus. It can also cleave other RNA substrates such as 4.5S RNA. The protein component plays an auxiliary but essential role in vivo by binding to the 5'-leader sequence and broadening the substrate specificity of the ribozyme.</text>
</comment>
<keyword evidence="5" id="KW-0378">Hydrolase</keyword>
<evidence type="ECO:0000256" key="5">
    <source>
        <dbReference type="ARBA" id="ARBA00022801"/>
    </source>
</evidence>
<dbReference type="HAMAP" id="MF_00227">
    <property type="entry name" value="RNase_P"/>
    <property type="match status" value="1"/>
</dbReference>
<evidence type="ECO:0000313" key="9">
    <source>
        <dbReference type="Proteomes" id="UP001174909"/>
    </source>
</evidence>
<organism evidence="8 9">
    <name type="scientific">Geodia barretti</name>
    <name type="common">Barrett's horny sponge</name>
    <dbReference type="NCBI Taxonomy" id="519541"/>
    <lineage>
        <taxon>Eukaryota</taxon>
        <taxon>Metazoa</taxon>
        <taxon>Porifera</taxon>
        <taxon>Demospongiae</taxon>
        <taxon>Heteroscleromorpha</taxon>
        <taxon>Tetractinellida</taxon>
        <taxon>Astrophorina</taxon>
        <taxon>Geodiidae</taxon>
        <taxon>Geodia</taxon>
    </lineage>
</organism>
<evidence type="ECO:0000256" key="1">
    <source>
        <dbReference type="ARBA" id="ARBA00002663"/>
    </source>
</evidence>
<evidence type="ECO:0000256" key="2">
    <source>
        <dbReference type="ARBA" id="ARBA00022694"/>
    </source>
</evidence>
<evidence type="ECO:0000256" key="7">
    <source>
        <dbReference type="SAM" id="MobiDB-lite"/>
    </source>
</evidence>
<keyword evidence="6" id="KW-0694">RNA-binding</keyword>
<accession>A0AA35RVD8</accession>
<name>A0AA35RVD8_GEOBA</name>
<dbReference type="EMBL" id="CASHTH010001677">
    <property type="protein sequence ID" value="CAI8017989.1"/>
    <property type="molecule type" value="Genomic_DNA"/>
</dbReference>
<evidence type="ECO:0000256" key="6">
    <source>
        <dbReference type="ARBA" id="ARBA00022884"/>
    </source>
</evidence>
<gene>
    <name evidence="8" type="ORF">GBAR_LOCUS10865</name>
</gene>
<dbReference type="GO" id="GO:0000049">
    <property type="term" value="F:tRNA binding"/>
    <property type="evidence" value="ECO:0007669"/>
    <property type="project" value="InterPro"/>
</dbReference>
<keyword evidence="4" id="KW-0255">Endonuclease</keyword>
<sequence length="131" mass="14855">MQQRHRLSGDARIGEVHRRGRSAANDLLVIRLLPNGLDRSRFCFVAGKRVGNAVVRNQIKRRLREVIRNSHSRPGWDSILIARRGAGEAKFPQLERAVHNLLRRTQLNKAEPEVVDPVNPQTVTSTPEATR</sequence>
<dbReference type="Pfam" id="PF00825">
    <property type="entry name" value="Ribonuclease_P"/>
    <property type="match status" value="1"/>
</dbReference>
<evidence type="ECO:0000256" key="3">
    <source>
        <dbReference type="ARBA" id="ARBA00022722"/>
    </source>
</evidence>
<reference evidence="8" key="1">
    <citation type="submission" date="2023-03" db="EMBL/GenBank/DDBJ databases">
        <authorList>
            <person name="Steffen K."/>
            <person name="Cardenas P."/>
        </authorList>
    </citation>
    <scope>NUCLEOTIDE SEQUENCE</scope>
</reference>
<feature type="region of interest" description="Disordered" evidence="7">
    <location>
        <begin position="109"/>
        <end position="131"/>
    </location>
</feature>
<proteinExistence type="inferred from homology"/>
<dbReference type="GO" id="GO:0004526">
    <property type="term" value="F:ribonuclease P activity"/>
    <property type="evidence" value="ECO:0007669"/>
    <property type="project" value="InterPro"/>
</dbReference>
<dbReference type="InterPro" id="IPR014721">
    <property type="entry name" value="Ribsml_uS5_D2-typ_fold_subgr"/>
</dbReference>
<keyword evidence="9" id="KW-1185">Reference proteome</keyword>
<dbReference type="GO" id="GO:0030677">
    <property type="term" value="C:ribonuclease P complex"/>
    <property type="evidence" value="ECO:0007669"/>
    <property type="project" value="TreeGrafter"/>
</dbReference>
<keyword evidence="2" id="KW-0819">tRNA processing</keyword>
<dbReference type="PANTHER" id="PTHR33992:SF1">
    <property type="entry name" value="RIBONUCLEASE P PROTEIN COMPONENT"/>
    <property type="match status" value="1"/>
</dbReference>
<comment type="caution">
    <text evidence="8">The sequence shown here is derived from an EMBL/GenBank/DDBJ whole genome shotgun (WGS) entry which is preliminary data.</text>
</comment>
<evidence type="ECO:0000313" key="8">
    <source>
        <dbReference type="EMBL" id="CAI8017989.1"/>
    </source>
</evidence>
<dbReference type="AlphaFoldDB" id="A0AA35RVD8"/>
<dbReference type="Proteomes" id="UP001174909">
    <property type="component" value="Unassembled WGS sequence"/>
</dbReference>
<dbReference type="GO" id="GO:0042781">
    <property type="term" value="F:3'-tRNA processing endoribonuclease activity"/>
    <property type="evidence" value="ECO:0007669"/>
    <property type="project" value="TreeGrafter"/>
</dbReference>
<dbReference type="NCBIfam" id="TIGR00188">
    <property type="entry name" value="rnpA"/>
    <property type="match status" value="1"/>
</dbReference>
<evidence type="ECO:0000256" key="4">
    <source>
        <dbReference type="ARBA" id="ARBA00022759"/>
    </source>
</evidence>
<dbReference type="InterPro" id="IPR020539">
    <property type="entry name" value="RNase_P_CS"/>
</dbReference>
<keyword evidence="3" id="KW-0540">Nuclease</keyword>
<dbReference type="PROSITE" id="PS00648">
    <property type="entry name" value="RIBONUCLEASE_P"/>
    <property type="match status" value="1"/>
</dbReference>
<dbReference type="Gene3D" id="3.30.230.10">
    <property type="match status" value="1"/>
</dbReference>
<dbReference type="InterPro" id="IPR020568">
    <property type="entry name" value="Ribosomal_Su5_D2-typ_SF"/>
</dbReference>
<protein>
    <submittedName>
        <fullName evidence="8">Ribonuclease P protein component</fullName>
    </submittedName>
</protein>